<dbReference type="InterPro" id="IPR031815">
    <property type="entry name" value="DUF5074"/>
</dbReference>
<gene>
    <name evidence="2" type="ORF">SAMN05444349_10941</name>
</gene>
<dbReference type="Pfam" id="PF16820">
    <property type="entry name" value="PKD_3"/>
    <property type="match status" value="1"/>
</dbReference>
<dbReference type="InterPro" id="IPR041696">
    <property type="entry name" value="PKD_3"/>
</dbReference>
<evidence type="ECO:0000313" key="2">
    <source>
        <dbReference type="EMBL" id="SHE98157.1"/>
    </source>
</evidence>
<name>A0A1M4XX68_9BACE</name>
<dbReference type="STRING" id="871325.SAMN05444349_10941"/>
<dbReference type="RefSeq" id="WP_025074407.1">
    <property type="nucleotide sequence ID" value="NZ_FQVD01000009.1"/>
</dbReference>
<dbReference type="AlphaFoldDB" id="A0A1M4XX68"/>
<dbReference type="EMBL" id="FQVD01000009">
    <property type="protein sequence ID" value="SHE98157.1"/>
    <property type="molecule type" value="Genomic_DNA"/>
</dbReference>
<reference evidence="2 3" key="1">
    <citation type="submission" date="2016-11" db="EMBL/GenBank/DDBJ databases">
        <authorList>
            <person name="Jaros S."/>
            <person name="Januszkiewicz K."/>
            <person name="Wedrychowicz H."/>
        </authorList>
    </citation>
    <scope>NUCLEOTIDE SEQUENCE [LARGE SCALE GENOMIC DNA]</scope>
    <source>
        <strain evidence="2 3">DSM 26883</strain>
    </source>
</reference>
<dbReference type="Pfam" id="PF16819">
    <property type="entry name" value="DUF5074"/>
    <property type="match status" value="1"/>
</dbReference>
<evidence type="ECO:0000259" key="1">
    <source>
        <dbReference type="Pfam" id="PF16820"/>
    </source>
</evidence>
<dbReference type="PROSITE" id="PS51257">
    <property type="entry name" value="PROKAR_LIPOPROTEIN"/>
    <property type="match status" value="1"/>
</dbReference>
<evidence type="ECO:0000313" key="3">
    <source>
        <dbReference type="Proteomes" id="UP000184436"/>
    </source>
</evidence>
<organism evidence="2 3">
    <name type="scientific">Bacteroides faecichinchillae</name>
    <dbReference type="NCBI Taxonomy" id="871325"/>
    <lineage>
        <taxon>Bacteria</taxon>
        <taxon>Pseudomonadati</taxon>
        <taxon>Bacteroidota</taxon>
        <taxon>Bacteroidia</taxon>
        <taxon>Bacteroidales</taxon>
        <taxon>Bacteroidaceae</taxon>
        <taxon>Bacteroides</taxon>
    </lineage>
</organism>
<dbReference type="Proteomes" id="UP000184436">
    <property type="component" value="Unassembled WGS sequence"/>
</dbReference>
<keyword evidence="3" id="KW-1185">Reference proteome</keyword>
<sequence>MNRLHSILLMVCVSIGFASCSNDDCEDLHLNNLAHYPNVLKGTFPTENQVLNMGETLEITPELLNPENATYSWLINGEEYSNENTFSYKVDKPCRANLTCIISNEYGKVEMTTSFKSNHDFSKGFLYIDDTFNFYDAEKKVKYEDCYSSLNAGKKLGADKPSVCSNNGKLYILNNSNTTNAEHLFIVDSKTLYYEKSATIGTHLHGMIILNDQYALAGGDGIRRINLKSLSSVSLTKNSSYSLFNGIVYNGKVLVNDTYGEPSQVKCYNVSDLLAAKENEMPLTIEPGLDIIQNQKINFVQAKDGNIYTLESTDEGCSIVQIDKNFTVQKTPINFKPAKGPYWSSPTVGMVVSETEGIIYIASADNCIYKYIIGDPNSIKEPFISADESGLPIATTLQLNQKTGELYAIYGEQWEDYKIVIYNKDGEQINSIDCGKNVPSHIIFNN</sequence>
<accession>A0A1M4XX68</accession>
<protein>
    <submittedName>
        <fullName evidence="2">PKD-like domain-containing protein</fullName>
    </submittedName>
</protein>
<dbReference type="OrthoDB" id="1041092at2"/>
<feature type="domain" description="Bacteroidetes PKD-like" evidence="1">
    <location>
        <begin position="44"/>
        <end position="96"/>
    </location>
</feature>
<dbReference type="SUPFAM" id="SSF101898">
    <property type="entry name" value="NHL repeat"/>
    <property type="match status" value="1"/>
</dbReference>
<proteinExistence type="predicted"/>